<gene>
    <name evidence="2" type="ORF">VF08_11495</name>
</gene>
<name>A0A9Q5ZDG5_NOSLI</name>
<feature type="region of interest" description="Disordered" evidence="1">
    <location>
        <begin position="64"/>
        <end position="86"/>
    </location>
</feature>
<dbReference type="AlphaFoldDB" id="A0A9Q5ZDG5"/>
<organism evidence="2 3">
    <name type="scientific">Nostoc linckia z8</name>
    <dbReference type="NCBI Taxonomy" id="1628746"/>
    <lineage>
        <taxon>Bacteria</taxon>
        <taxon>Bacillati</taxon>
        <taxon>Cyanobacteriota</taxon>
        <taxon>Cyanophyceae</taxon>
        <taxon>Nostocales</taxon>
        <taxon>Nostocaceae</taxon>
        <taxon>Nostoc</taxon>
    </lineage>
</organism>
<evidence type="ECO:0000313" key="3">
    <source>
        <dbReference type="Proteomes" id="UP000222310"/>
    </source>
</evidence>
<comment type="caution">
    <text evidence="2">The sequence shown here is derived from an EMBL/GenBank/DDBJ whole genome shotgun (WGS) entry which is preliminary data.</text>
</comment>
<evidence type="ECO:0000313" key="2">
    <source>
        <dbReference type="EMBL" id="PHK04428.1"/>
    </source>
</evidence>
<sequence length="103" mass="11157">MQCSLGFRPRLIAGHQIFDFGGGLKPLLPLVAGRGQETEFPSAFCLLPSAFLVNRLLAKVEKRVRGNGSTSSPTGERANKNPFPFNMSPFPPLAKVTFARGLI</sequence>
<protein>
    <submittedName>
        <fullName evidence="2">Uncharacterized protein</fullName>
    </submittedName>
</protein>
<evidence type="ECO:0000256" key="1">
    <source>
        <dbReference type="SAM" id="MobiDB-lite"/>
    </source>
</evidence>
<accession>A0A9Q5ZDG5</accession>
<dbReference type="EMBL" id="LAHD01000026">
    <property type="protein sequence ID" value="PHK04428.1"/>
    <property type="molecule type" value="Genomic_DNA"/>
</dbReference>
<reference evidence="2 3" key="1">
    <citation type="submission" date="2015-02" db="EMBL/GenBank/DDBJ databases">
        <title>Nostoc linckia genome annotation.</title>
        <authorList>
            <person name="Zhou Z."/>
        </authorList>
    </citation>
    <scope>NUCLEOTIDE SEQUENCE [LARGE SCALE GENOMIC DNA]</scope>
    <source>
        <strain evidence="3">z8</strain>
    </source>
</reference>
<proteinExistence type="predicted"/>
<dbReference type="Proteomes" id="UP000222310">
    <property type="component" value="Unassembled WGS sequence"/>
</dbReference>